<dbReference type="Gene3D" id="3.30.160.60">
    <property type="entry name" value="Classic Zinc Finger"/>
    <property type="match status" value="1"/>
</dbReference>
<comment type="function">
    <text evidence="7">Functions as a peptidoglycan terminase that cleaves nascent peptidoglycan strands endolytically to terminate their elongation.</text>
</comment>
<comment type="similarity">
    <text evidence="7">Belongs to the transglycosylase MltG family.</text>
</comment>
<feature type="site" description="Important for catalytic activity" evidence="7">
    <location>
        <position position="259"/>
    </location>
</feature>
<sequence>MNHVDEEVLESKPVKTKKPKRKKPRVWLVSFWVCFSLLFLMVVVAVSGLYYVWNQLSPTKAGPPVEVTVTKGMSANGVSKLLEEHGIIKNSFIFGYYLVLKDEGANFQAGKYLLTPGMDRAEVIAKLNAGDVIAEETITFTIPEGYNIEQIADKLAAEGLGDRDTFLSLANEDRAWAGAETVLLLPKELNNVKYRLEGYLFPDTYEFVKGITEEEIVLRLLREQDRKLATLPEDWVDQLDVLNISMHELLIIASLIEREVVVDAERPIVAGVIYNRLKQPMRLQIDATIQYALGEQKDVLSFVDTELDSPYNTYLIDGLPPGPIANPSLDSIKAALYPEEHRYFYYVTKKDGTNTHLFAETYSQHQRNIENSKRTAQ</sequence>
<name>A0ABW1UZ48_9BACL</name>
<dbReference type="InterPro" id="IPR003770">
    <property type="entry name" value="MLTG-like"/>
</dbReference>
<comment type="caution">
    <text evidence="8">The sequence shown here is derived from an EMBL/GenBank/DDBJ whole genome shotgun (WGS) entry which is preliminary data.</text>
</comment>
<evidence type="ECO:0000256" key="5">
    <source>
        <dbReference type="ARBA" id="ARBA00023239"/>
    </source>
</evidence>
<evidence type="ECO:0000256" key="2">
    <source>
        <dbReference type="ARBA" id="ARBA00022692"/>
    </source>
</evidence>
<evidence type="ECO:0000313" key="9">
    <source>
        <dbReference type="Proteomes" id="UP001596233"/>
    </source>
</evidence>
<evidence type="ECO:0000256" key="4">
    <source>
        <dbReference type="ARBA" id="ARBA00023136"/>
    </source>
</evidence>
<dbReference type="Proteomes" id="UP001596233">
    <property type="component" value="Unassembled WGS sequence"/>
</dbReference>
<dbReference type="Pfam" id="PF02618">
    <property type="entry name" value="YceG"/>
    <property type="match status" value="1"/>
</dbReference>
<accession>A0ABW1UZ48</accession>
<keyword evidence="4 7" id="KW-0472">Membrane</keyword>
<keyword evidence="5 7" id="KW-0456">Lyase</keyword>
<dbReference type="EC" id="4.2.2.29" evidence="7"/>
<evidence type="ECO:0000313" key="8">
    <source>
        <dbReference type="EMBL" id="MFC6331519.1"/>
    </source>
</evidence>
<comment type="subcellular location">
    <subcellularLocation>
        <location evidence="7">Cell membrane</location>
        <topology evidence="7">Single-pass membrane protein</topology>
    </subcellularLocation>
</comment>
<evidence type="ECO:0000256" key="7">
    <source>
        <dbReference type="HAMAP-Rule" id="MF_02065"/>
    </source>
</evidence>
<dbReference type="HAMAP" id="MF_02065">
    <property type="entry name" value="MltG"/>
    <property type="match status" value="1"/>
</dbReference>
<keyword evidence="1 7" id="KW-1003">Cell membrane</keyword>
<protein>
    <recommendedName>
        <fullName evidence="7">Endolytic murein transglycosylase</fullName>
        <ecNumber evidence="7">4.2.2.29</ecNumber>
    </recommendedName>
    <alternativeName>
        <fullName evidence="7">Peptidoglycan lytic transglycosylase</fullName>
    </alternativeName>
    <alternativeName>
        <fullName evidence="7">Peptidoglycan polymerization terminase</fullName>
    </alternativeName>
</protein>
<keyword evidence="3 7" id="KW-1133">Transmembrane helix</keyword>
<feature type="transmembrane region" description="Helical" evidence="7">
    <location>
        <begin position="26"/>
        <end position="53"/>
    </location>
</feature>
<dbReference type="PANTHER" id="PTHR30518:SF2">
    <property type="entry name" value="ENDOLYTIC MUREIN TRANSGLYCOSYLASE"/>
    <property type="match status" value="1"/>
</dbReference>
<gene>
    <name evidence="7 8" type="primary">mltG</name>
    <name evidence="8" type="ORF">ACFP56_02715</name>
</gene>
<comment type="catalytic activity">
    <reaction evidence="7">
        <text>a peptidoglycan chain = a peptidoglycan chain with N-acetyl-1,6-anhydromuramyl-[peptide] at the reducing end + a peptidoglycan chain with N-acetylglucosamine at the non-reducing end.</text>
        <dbReference type="EC" id="4.2.2.29"/>
    </reaction>
</comment>
<proteinExistence type="inferred from homology"/>
<dbReference type="RefSeq" id="WP_379230851.1">
    <property type="nucleotide sequence ID" value="NZ_JBHSTE010000001.1"/>
</dbReference>
<dbReference type="NCBIfam" id="TIGR00247">
    <property type="entry name" value="endolytic transglycosylase MltG"/>
    <property type="match status" value="1"/>
</dbReference>
<dbReference type="CDD" id="cd08010">
    <property type="entry name" value="MltG_like"/>
    <property type="match status" value="1"/>
</dbReference>
<evidence type="ECO:0000256" key="6">
    <source>
        <dbReference type="ARBA" id="ARBA00023316"/>
    </source>
</evidence>
<keyword evidence="6 7" id="KW-0961">Cell wall biogenesis/degradation</keyword>
<dbReference type="PANTHER" id="PTHR30518">
    <property type="entry name" value="ENDOLYTIC MUREIN TRANSGLYCOSYLASE"/>
    <property type="match status" value="1"/>
</dbReference>
<organism evidence="8 9">
    <name type="scientific">Paenibacillus septentrionalis</name>
    <dbReference type="NCBI Taxonomy" id="429342"/>
    <lineage>
        <taxon>Bacteria</taxon>
        <taxon>Bacillati</taxon>
        <taxon>Bacillota</taxon>
        <taxon>Bacilli</taxon>
        <taxon>Bacillales</taxon>
        <taxon>Paenibacillaceae</taxon>
        <taxon>Paenibacillus</taxon>
    </lineage>
</organism>
<evidence type="ECO:0000256" key="1">
    <source>
        <dbReference type="ARBA" id="ARBA00022475"/>
    </source>
</evidence>
<dbReference type="EMBL" id="JBHSTE010000001">
    <property type="protein sequence ID" value="MFC6331519.1"/>
    <property type="molecule type" value="Genomic_DNA"/>
</dbReference>
<keyword evidence="2 7" id="KW-0812">Transmembrane</keyword>
<keyword evidence="9" id="KW-1185">Reference proteome</keyword>
<reference evidence="9" key="1">
    <citation type="journal article" date="2019" name="Int. J. Syst. Evol. Microbiol.">
        <title>The Global Catalogue of Microorganisms (GCM) 10K type strain sequencing project: providing services to taxonomists for standard genome sequencing and annotation.</title>
        <authorList>
            <consortium name="The Broad Institute Genomics Platform"/>
            <consortium name="The Broad Institute Genome Sequencing Center for Infectious Disease"/>
            <person name="Wu L."/>
            <person name="Ma J."/>
        </authorList>
    </citation>
    <scope>NUCLEOTIDE SEQUENCE [LARGE SCALE GENOMIC DNA]</scope>
    <source>
        <strain evidence="9">PCU 280</strain>
    </source>
</reference>
<dbReference type="Gene3D" id="3.30.1490.480">
    <property type="entry name" value="Endolytic murein transglycosylase"/>
    <property type="match status" value="2"/>
</dbReference>
<evidence type="ECO:0000256" key="3">
    <source>
        <dbReference type="ARBA" id="ARBA00022989"/>
    </source>
</evidence>